<gene>
    <name evidence="1" type="ORF">AUK05_00125</name>
</gene>
<dbReference type="SUPFAM" id="SSF46689">
    <property type="entry name" value="Homeodomain-like"/>
    <property type="match status" value="1"/>
</dbReference>
<organism evidence="1 2">
    <name type="scientific">Candidatus Shapirobacteria bacterium CG2_30_35_20</name>
    <dbReference type="NCBI Taxonomy" id="1805376"/>
    <lineage>
        <taxon>Bacteria</taxon>
        <taxon>Candidatus Shapironibacteriota</taxon>
    </lineage>
</organism>
<proteinExistence type="predicted"/>
<evidence type="ECO:0000313" key="1">
    <source>
        <dbReference type="EMBL" id="OIP87895.1"/>
    </source>
</evidence>
<comment type="caution">
    <text evidence="1">The sequence shown here is derived from an EMBL/GenBank/DDBJ whole genome shotgun (WGS) entry which is preliminary data.</text>
</comment>
<protein>
    <recommendedName>
        <fullName evidence="3">Transposase</fullName>
    </recommendedName>
</protein>
<dbReference type="STRING" id="1805376.AUK05_00125"/>
<reference evidence="1 2" key="1">
    <citation type="journal article" date="2016" name="Environ. Microbiol.">
        <title>Genomic resolution of a cold subsurface aquifer community provides metabolic insights for novel microbes adapted to high CO concentrations.</title>
        <authorList>
            <person name="Probst A.J."/>
            <person name="Castelle C.J."/>
            <person name="Singh A."/>
            <person name="Brown C.T."/>
            <person name="Anantharaman K."/>
            <person name="Sharon I."/>
            <person name="Hug L.A."/>
            <person name="Burstein D."/>
            <person name="Emerson J.B."/>
            <person name="Thomas B.C."/>
            <person name="Banfield J.F."/>
        </authorList>
    </citation>
    <scope>NUCLEOTIDE SEQUENCE [LARGE SCALE GENOMIC DNA]</scope>
    <source>
        <strain evidence="1">CG2_30_35_20</strain>
    </source>
</reference>
<dbReference type="InterPro" id="IPR009057">
    <property type="entry name" value="Homeodomain-like_sf"/>
</dbReference>
<accession>A0A1J5I402</accession>
<dbReference type="AlphaFoldDB" id="A0A1J5I402"/>
<sequence>MDNIRRNHPPAFKAQVVLALLKEEKTINEICSQFCIHHTQATKWKAKVVDNLSHLFDDKLIGDQIKEKDHIIDDLYREVGQLKMELEWLKKKMGYTHT</sequence>
<dbReference type="Proteomes" id="UP000182344">
    <property type="component" value="Unassembled WGS sequence"/>
</dbReference>
<evidence type="ECO:0000313" key="2">
    <source>
        <dbReference type="Proteomes" id="UP000182344"/>
    </source>
</evidence>
<name>A0A1J5I402_9BACT</name>
<dbReference type="EMBL" id="MNZO01000003">
    <property type="protein sequence ID" value="OIP87895.1"/>
    <property type="molecule type" value="Genomic_DNA"/>
</dbReference>
<evidence type="ECO:0008006" key="3">
    <source>
        <dbReference type="Google" id="ProtNLM"/>
    </source>
</evidence>